<gene>
    <name evidence="1" type="ORF">GNP93_22190</name>
</gene>
<comment type="caution">
    <text evidence="1">The sequence shown here is derived from an EMBL/GenBank/DDBJ whole genome shotgun (WGS) entry which is preliminary data.</text>
</comment>
<dbReference type="EMBL" id="WNZX01000024">
    <property type="protein sequence ID" value="MUG73345.1"/>
    <property type="molecule type" value="Genomic_DNA"/>
</dbReference>
<organism evidence="1 2">
    <name type="scientific">Paenibacillus validus</name>
    <dbReference type="NCBI Taxonomy" id="44253"/>
    <lineage>
        <taxon>Bacteria</taxon>
        <taxon>Bacillati</taxon>
        <taxon>Bacillota</taxon>
        <taxon>Bacilli</taxon>
        <taxon>Bacillales</taxon>
        <taxon>Paenibacillaceae</taxon>
        <taxon>Paenibacillus</taxon>
    </lineage>
</organism>
<name>A0A7X3CTY8_9BACL</name>
<protein>
    <submittedName>
        <fullName evidence="1">Uncharacterized protein</fullName>
    </submittedName>
</protein>
<evidence type="ECO:0000313" key="1">
    <source>
        <dbReference type="EMBL" id="MUG73345.1"/>
    </source>
</evidence>
<sequence>MISDEQLDRYRIEGTLLRIVRDADPANDVRGFVVAWDDSTVMIRKRTRRVVKLDRAYHYEPYSEPRTKLFGDEEEETR</sequence>
<accession>A0A7X3CTY8</accession>
<proteinExistence type="predicted"/>
<keyword evidence="2" id="KW-1185">Reference proteome</keyword>
<reference evidence="1 2" key="1">
    <citation type="submission" date="2019-11" db="EMBL/GenBank/DDBJ databases">
        <title>Draft genome sequences of five Paenibacillus species of dairy origin.</title>
        <authorList>
            <person name="Olajide A.M."/>
            <person name="Chen S."/>
            <person name="Lapointe G."/>
        </authorList>
    </citation>
    <scope>NUCLEOTIDE SEQUENCE [LARGE SCALE GENOMIC DNA]</scope>
    <source>
        <strain evidence="1 2">2CS3</strain>
    </source>
</reference>
<dbReference type="AlphaFoldDB" id="A0A7X3CTY8"/>
<dbReference type="Proteomes" id="UP000450917">
    <property type="component" value="Unassembled WGS sequence"/>
</dbReference>
<evidence type="ECO:0000313" key="2">
    <source>
        <dbReference type="Proteomes" id="UP000450917"/>
    </source>
</evidence>
<dbReference type="RefSeq" id="WP_054798495.1">
    <property type="nucleotide sequence ID" value="NZ_JARTHJ010000095.1"/>
</dbReference>